<comment type="caution">
    <text evidence="3">The sequence shown here is derived from an EMBL/GenBank/DDBJ whole genome shotgun (WGS) entry which is preliminary data.</text>
</comment>
<feature type="transmembrane region" description="Helical" evidence="1">
    <location>
        <begin position="113"/>
        <end position="132"/>
    </location>
</feature>
<sequence length="149" mass="15504">MYTEQQAKSGFKTFVVTLSVSLLLFGALYYLITGFSQEIDIEDSSASTDGGETTVVYNASDANKEVMGATTQSSVFGEIAQAPVNAQPATVLAAGDVAETTESTVPATGSNTLLGITMAVASFSAAAYVLLIGPRKLALSGFEREITEE</sequence>
<dbReference type="EMBL" id="MEVA01000001">
    <property type="protein sequence ID" value="OGC47901.1"/>
    <property type="molecule type" value="Genomic_DNA"/>
</dbReference>
<dbReference type="Proteomes" id="UP000176608">
    <property type="component" value="Unassembled WGS sequence"/>
</dbReference>
<proteinExistence type="predicted"/>
<evidence type="ECO:0000313" key="3">
    <source>
        <dbReference type="EMBL" id="OGC47901.1"/>
    </source>
</evidence>
<keyword evidence="1" id="KW-1133">Transmembrane helix</keyword>
<keyword evidence="1" id="KW-0812">Transmembrane</keyword>
<dbReference type="PROSITE" id="PS50042">
    <property type="entry name" value="CNMP_BINDING_3"/>
    <property type="match status" value="1"/>
</dbReference>
<reference evidence="3 4" key="1">
    <citation type="journal article" date="2016" name="Nat. Commun.">
        <title>Thousands of microbial genomes shed light on interconnected biogeochemical processes in an aquifer system.</title>
        <authorList>
            <person name="Anantharaman K."/>
            <person name="Brown C.T."/>
            <person name="Hug L.A."/>
            <person name="Sharon I."/>
            <person name="Castelle C.J."/>
            <person name="Probst A.J."/>
            <person name="Thomas B.C."/>
            <person name="Singh A."/>
            <person name="Wilkins M.J."/>
            <person name="Karaoz U."/>
            <person name="Brodie E.L."/>
            <person name="Williams K.H."/>
            <person name="Hubbard S.S."/>
            <person name="Banfield J.F."/>
        </authorList>
    </citation>
    <scope>NUCLEOTIDE SEQUENCE [LARGE SCALE GENOMIC DNA]</scope>
</reference>
<gene>
    <name evidence="3" type="ORF">A2886_01430</name>
</gene>
<dbReference type="AlphaFoldDB" id="A0A1F4USE7"/>
<feature type="domain" description="Cyclic nucleotide-binding" evidence="2">
    <location>
        <begin position="51"/>
        <end position="97"/>
    </location>
</feature>
<evidence type="ECO:0000313" key="4">
    <source>
        <dbReference type="Proteomes" id="UP000176608"/>
    </source>
</evidence>
<evidence type="ECO:0000259" key="2">
    <source>
        <dbReference type="PROSITE" id="PS50042"/>
    </source>
</evidence>
<accession>A0A1F4USE7</accession>
<dbReference type="InterPro" id="IPR000595">
    <property type="entry name" value="cNMP-bd_dom"/>
</dbReference>
<keyword evidence="1" id="KW-0472">Membrane</keyword>
<dbReference type="STRING" id="1802617.A2886_01430"/>
<evidence type="ECO:0000256" key="1">
    <source>
        <dbReference type="SAM" id="Phobius"/>
    </source>
</evidence>
<feature type="transmembrane region" description="Helical" evidence="1">
    <location>
        <begin position="12"/>
        <end position="32"/>
    </location>
</feature>
<name>A0A1F4USE7_UNCKA</name>
<organism evidence="3 4">
    <name type="scientific">candidate division WWE3 bacterium RIFCSPHIGHO2_01_FULL_42_13</name>
    <dbReference type="NCBI Taxonomy" id="1802617"/>
    <lineage>
        <taxon>Bacteria</taxon>
        <taxon>Katanobacteria</taxon>
    </lineage>
</organism>
<protein>
    <recommendedName>
        <fullName evidence="2">Cyclic nucleotide-binding domain-containing protein</fullName>
    </recommendedName>
</protein>